<evidence type="ECO:0000313" key="2">
    <source>
        <dbReference type="EMBL" id="KAE9389335.1"/>
    </source>
</evidence>
<dbReference type="Proteomes" id="UP000799118">
    <property type="component" value="Unassembled WGS sequence"/>
</dbReference>
<evidence type="ECO:0000256" key="1">
    <source>
        <dbReference type="SAM" id="MobiDB-lite"/>
    </source>
</evidence>
<organism evidence="2 3">
    <name type="scientific">Gymnopus androsaceus JB14</name>
    <dbReference type="NCBI Taxonomy" id="1447944"/>
    <lineage>
        <taxon>Eukaryota</taxon>
        <taxon>Fungi</taxon>
        <taxon>Dikarya</taxon>
        <taxon>Basidiomycota</taxon>
        <taxon>Agaricomycotina</taxon>
        <taxon>Agaricomycetes</taxon>
        <taxon>Agaricomycetidae</taxon>
        <taxon>Agaricales</taxon>
        <taxon>Marasmiineae</taxon>
        <taxon>Omphalotaceae</taxon>
        <taxon>Gymnopus</taxon>
    </lineage>
</organism>
<name>A0A6A4GWC3_9AGAR</name>
<dbReference type="AlphaFoldDB" id="A0A6A4GWC3"/>
<dbReference type="EMBL" id="ML769701">
    <property type="protein sequence ID" value="KAE9389335.1"/>
    <property type="molecule type" value="Genomic_DNA"/>
</dbReference>
<accession>A0A6A4GWC3</accession>
<feature type="compositionally biased region" description="Basic and acidic residues" evidence="1">
    <location>
        <begin position="13"/>
        <end position="28"/>
    </location>
</feature>
<sequence length="61" mass="6684">MAPSADNADLSTDDCKHHRSKAEEEDKSRRVKKTAGKGFSGQGDEYAVKGMKKMLQGSKKI</sequence>
<proteinExistence type="predicted"/>
<gene>
    <name evidence="2" type="ORF">BT96DRAFT_402404</name>
</gene>
<keyword evidence="3" id="KW-1185">Reference proteome</keyword>
<feature type="region of interest" description="Disordered" evidence="1">
    <location>
        <begin position="1"/>
        <end position="44"/>
    </location>
</feature>
<protein>
    <submittedName>
        <fullName evidence="2">Uncharacterized protein</fullName>
    </submittedName>
</protein>
<evidence type="ECO:0000313" key="3">
    <source>
        <dbReference type="Proteomes" id="UP000799118"/>
    </source>
</evidence>
<reference evidence="2" key="1">
    <citation type="journal article" date="2019" name="Environ. Microbiol.">
        <title>Fungal ecological strategies reflected in gene transcription - a case study of two litter decomposers.</title>
        <authorList>
            <person name="Barbi F."/>
            <person name="Kohler A."/>
            <person name="Barry K."/>
            <person name="Baskaran P."/>
            <person name="Daum C."/>
            <person name="Fauchery L."/>
            <person name="Ihrmark K."/>
            <person name="Kuo A."/>
            <person name="LaButti K."/>
            <person name="Lipzen A."/>
            <person name="Morin E."/>
            <person name="Grigoriev I.V."/>
            <person name="Henrissat B."/>
            <person name="Lindahl B."/>
            <person name="Martin F."/>
        </authorList>
    </citation>
    <scope>NUCLEOTIDE SEQUENCE</scope>
    <source>
        <strain evidence="2">JB14</strain>
    </source>
</reference>